<dbReference type="Proteomes" id="UP000184260">
    <property type="component" value="Unassembled WGS sequence"/>
</dbReference>
<evidence type="ECO:0000313" key="1">
    <source>
        <dbReference type="EMBL" id="SHM81410.1"/>
    </source>
</evidence>
<name>A0A1M7LTB8_9FLAO</name>
<keyword evidence="2" id="KW-1185">Reference proteome</keyword>
<protein>
    <submittedName>
        <fullName evidence="1">Uncharacterized protein</fullName>
    </submittedName>
</protein>
<evidence type="ECO:0000313" key="2">
    <source>
        <dbReference type="Proteomes" id="UP000184260"/>
    </source>
</evidence>
<organism evidence="1 2">
    <name type="scientific">Flavobacterium xanthum</name>
    <dbReference type="NCBI Taxonomy" id="69322"/>
    <lineage>
        <taxon>Bacteria</taxon>
        <taxon>Pseudomonadati</taxon>
        <taxon>Bacteroidota</taxon>
        <taxon>Flavobacteriia</taxon>
        <taxon>Flavobacteriales</taxon>
        <taxon>Flavobacteriaceae</taxon>
        <taxon>Flavobacterium</taxon>
    </lineage>
</organism>
<dbReference type="EMBL" id="FRBU01000085">
    <property type="protein sequence ID" value="SHM81410.1"/>
    <property type="molecule type" value="Genomic_DNA"/>
</dbReference>
<accession>A0A1M7LTB8</accession>
<sequence>MSSPFFKNPSSIDEGFFVINMSRPDIGDINGDHYIFFDQEQNLGIRQKY</sequence>
<gene>
    <name evidence="1" type="ORF">SAMN05443669_10851</name>
</gene>
<dbReference type="AlphaFoldDB" id="A0A1M7LTB8"/>
<proteinExistence type="predicted"/>
<reference evidence="2" key="1">
    <citation type="submission" date="2016-11" db="EMBL/GenBank/DDBJ databases">
        <authorList>
            <person name="Varghese N."/>
            <person name="Submissions S."/>
        </authorList>
    </citation>
    <scope>NUCLEOTIDE SEQUENCE [LARGE SCALE GENOMIC DNA]</scope>
    <source>
        <strain evidence="2">DSM 3661</strain>
    </source>
</reference>